<evidence type="ECO:0000313" key="6">
    <source>
        <dbReference type="Proteomes" id="UP000005244"/>
    </source>
</evidence>
<evidence type="ECO:0000313" key="5">
    <source>
        <dbReference type="EMBL" id="EJU19997.1"/>
    </source>
</evidence>
<dbReference type="PIRSF" id="PIRSF019455">
    <property type="entry name" value="CopR_AtkY"/>
    <property type="match status" value="1"/>
</dbReference>
<evidence type="ECO:0000256" key="2">
    <source>
        <dbReference type="ARBA" id="ARBA00023015"/>
    </source>
</evidence>
<evidence type="ECO:0000256" key="1">
    <source>
        <dbReference type="ARBA" id="ARBA00011046"/>
    </source>
</evidence>
<comment type="caution">
    <text evidence="5">The sequence shown here is derived from an EMBL/GenBank/DDBJ whole genome shotgun (WGS) entry which is preliminary data.</text>
</comment>
<dbReference type="RefSeq" id="WP_009531675.1">
    <property type="nucleotide sequence ID" value="NZ_ALNK01000037.1"/>
</dbReference>
<dbReference type="GO" id="GO:0003677">
    <property type="term" value="F:DNA binding"/>
    <property type="evidence" value="ECO:0007669"/>
    <property type="project" value="UniProtKB-KW"/>
</dbReference>
<dbReference type="AlphaFoldDB" id="J5W7U4"/>
<keyword evidence="3" id="KW-0238">DNA-binding</keyword>
<dbReference type="EMBL" id="ALNK01000037">
    <property type="protein sequence ID" value="EJU19997.1"/>
    <property type="molecule type" value="Genomic_DNA"/>
</dbReference>
<evidence type="ECO:0000256" key="3">
    <source>
        <dbReference type="ARBA" id="ARBA00023125"/>
    </source>
</evidence>
<dbReference type="Gene3D" id="1.10.10.10">
    <property type="entry name" value="Winged helix-like DNA-binding domain superfamily/Winged helix DNA-binding domain"/>
    <property type="match status" value="1"/>
</dbReference>
<reference evidence="5 6" key="1">
    <citation type="submission" date="2012-07" db="EMBL/GenBank/DDBJ databases">
        <authorList>
            <person name="Durkin A.S."/>
            <person name="McCorrison J."/>
            <person name="Torralba M."/>
            <person name="Gillis M."/>
            <person name="Methe B."/>
            <person name="Sutton G."/>
            <person name="Nelson K.E."/>
        </authorList>
    </citation>
    <scope>NUCLEOTIDE SEQUENCE [LARGE SCALE GENOMIC DNA]</scope>
    <source>
        <strain evidence="5 6">OBRC8</strain>
    </source>
</reference>
<dbReference type="Pfam" id="PF03965">
    <property type="entry name" value="Penicillinase_R"/>
    <property type="match status" value="1"/>
</dbReference>
<sequence>MNFNIKRLPDGEFSIMKIIWGLNPPITTHDISQSSNFDVNLKPQTVLTILARLTEKGFLTSERKGKERLYTPIISEKEYLDIETGDFLHRYSGNSMGSLIKTLCNESKLTKQDLDDLKIWFSKKE</sequence>
<keyword evidence="4" id="KW-0804">Transcription</keyword>
<dbReference type="GO" id="GO:0045892">
    <property type="term" value="P:negative regulation of DNA-templated transcription"/>
    <property type="evidence" value="ECO:0007669"/>
    <property type="project" value="InterPro"/>
</dbReference>
<dbReference type="InterPro" id="IPR036390">
    <property type="entry name" value="WH_DNA-bd_sf"/>
</dbReference>
<gene>
    <name evidence="5" type="ORF">HMPREF1143_1622</name>
</gene>
<organism evidence="5 6">
    <name type="scientific">Peptoanaerobacter stomatis</name>
    <dbReference type="NCBI Taxonomy" id="796937"/>
    <lineage>
        <taxon>Bacteria</taxon>
        <taxon>Bacillati</taxon>
        <taxon>Bacillota</taxon>
        <taxon>Clostridia</taxon>
        <taxon>Peptostreptococcales</taxon>
        <taxon>Filifactoraceae</taxon>
        <taxon>Peptoanaerobacter</taxon>
    </lineage>
</organism>
<protein>
    <submittedName>
        <fullName evidence="5">Transcriptional regulator, BlaI/MecI/CopY family</fullName>
    </submittedName>
</protein>
<keyword evidence="2" id="KW-0805">Transcription regulation</keyword>
<comment type="similarity">
    <text evidence="1">Belongs to the BlaI transcriptional regulatory family.</text>
</comment>
<accession>J5W7U4</accession>
<dbReference type="InterPro" id="IPR036388">
    <property type="entry name" value="WH-like_DNA-bd_sf"/>
</dbReference>
<dbReference type="Proteomes" id="UP000005244">
    <property type="component" value="Unassembled WGS sequence"/>
</dbReference>
<dbReference type="InterPro" id="IPR005650">
    <property type="entry name" value="BlaI_family"/>
</dbReference>
<keyword evidence="6" id="KW-1185">Reference proteome</keyword>
<dbReference type="Gene3D" id="1.10.4040.10">
    <property type="entry name" value="Penicillinase repressor domain"/>
    <property type="match status" value="1"/>
</dbReference>
<proteinExistence type="inferred from homology"/>
<dbReference type="SUPFAM" id="SSF46785">
    <property type="entry name" value="Winged helix' DNA-binding domain"/>
    <property type="match status" value="1"/>
</dbReference>
<name>J5W7U4_9FIRM</name>
<evidence type="ECO:0000256" key="4">
    <source>
        <dbReference type="ARBA" id="ARBA00023163"/>
    </source>
</evidence>